<evidence type="ECO:0000259" key="2">
    <source>
        <dbReference type="Pfam" id="PF13439"/>
    </source>
</evidence>
<dbReference type="Proteomes" id="UP000289703">
    <property type="component" value="Unassembled WGS sequence"/>
</dbReference>
<evidence type="ECO:0000313" key="4">
    <source>
        <dbReference type="Proteomes" id="UP000289703"/>
    </source>
</evidence>
<organism evidence="3 4">
    <name type="scientific">Ancylomarina salipaludis</name>
    <dbReference type="NCBI Taxonomy" id="2501299"/>
    <lineage>
        <taxon>Bacteria</taxon>
        <taxon>Pseudomonadati</taxon>
        <taxon>Bacteroidota</taxon>
        <taxon>Bacteroidia</taxon>
        <taxon>Marinilabiliales</taxon>
        <taxon>Marinifilaceae</taxon>
        <taxon>Ancylomarina</taxon>
    </lineage>
</organism>
<dbReference type="RefSeq" id="WP_129251877.1">
    <property type="nucleotide sequence ID" value="NZ_SAXA01000001.1"/>
</dbReference>
<dbReference type="InterPro" id="IPR028098">
    <property type="entry name" value="Glyco_trans_4-like_N"/>
</dbReference>
<dbReference type="SUPFAM" id="SSF53756">
    <property type="entry name" value="UDP-Glycosyltransferase/glycogen phosphorylase"/>
    <property type="match status" value="1"/>
</dbReference>
<accession>A0A4Q1JRI3</accession>
<feature type="domain" description="Glycosyl transferase family 1" evidence="1">
    <location>
        <begin position="195"/>
        <end position="362"/>
    </location>
</feature>
<dbReference type="GO" id="GO:0016757">
    <property type="term" value="F:glycosyltransferase activity"/>
    <property type="evidence" value="ECO:0007669"/>
    <property type="project" value="InterPro"/>
</dbReference>
<dbReference type="PANTHER" id="PTHR45947">
    <property type="entry name" value="SULFOQUINOVOSYL TRANSFERASE SQD2"/>
    <property type="match status" value="1"/>
</dbReference>
<dbReference type="Pfam" id="PF13439">
    <property type="entry name" value="Glyco_transf_4"/>
    <property type="match status" value="1"/>
</dbReference>
<dbReference type="OrthoDB" id="1046785at2"/>
<name>A0A4Q1JRI3_9BACT</name>
<dbReference type="InterPro" id="IPR001296">
    <property type="entry name" value="Glyco_trans_1"/>
</dbReference>
<proteinExistence type="predicted"/>
<feature type="domain" description="Glycosyltransferase subfamily 4-like N-terminal" evidence="2">
    <location>
        <begin position="39"/>
        <end position="182"/>
    </location>
</feature>
<dbReference type="Gene3D" id="3.40.50.2000">
    <property type="entry name" value="Glycogen Phosphorylase B"/>
    <property type="match status" value="2"/>
</dbReference>
<reference evidence="3 4" key="1">
    <citation type="submission" date="2019-01" db="EMBL/GenBank/DDBJ databases">
        <title>Ancylomarina salipaludis sp. nov., isolated from a salt marsh.</title>
        <authorList>
            <person name="Yoon J.-H."/>
        </authorList>
    </citation>
    <scope>NUCLEOTIDE SEQUENCE [LARGE SCALE GENOMIC DNA]</scope>
    <source>
        <strain evidence="3 4">SHSM-M15</strain>
    </source>
</reference>
<gene>
    <name evidence="3" type="ORF">EO244_00465</name>
</gene>
<dbReference type="AlphaFoldDB" id="A0A4Q1JRI3"/>
<dbReference type="EMBL" id="SAXA01000001">
    <property type="protein sequence ID" value="RXQ97395.1"/>
    <property type="molecule type" value="Genomic_DNA"/>
</dbReference>
<sequence length="386" mass="44255">MNVLIVVYPFSGAMRYVEELTSFLITIKDIKIYKLHLWSQEKNEYCVDSIKGIKEVYFPYPKYKCNNVDKYYNRVIDVLVKDFDFASDTICHINSSYHLDFGICVKTRCKFKLIFTLHFLHKDHTLGALKYTDSNVVDRFDGIDVEKFKKYDRIICVTEFAKKMLNNKSNIPSSNVVTVYNGFKGYLNIPESASKDKIKSDLGISNHEKIILYVGRVIVDKGITQLIKAFQLLDDCMDNCRLVVVGDGDSNLIDKNIEKIVWTGKISQEELAKYYTVADIGIIPSHYEQCSYVVLEMMSMKLPVIMSDIPGLNELSSNGSSAFLSKINMENNIIDEVELSNNIAHLLKYEQFKTSLGERGYKAWVSKYTSNRMGAEVLDIYNETIS</sequence>
<keyword evidence="4" id="KW-1185">Reference proteome</keyword>
<dbReference type="Pfam" id="PF00534">
    <property type="entry name" value="Glycos_transf_1"/>
    <property type="match status" value="1"/>
</dbReference>
<dbReference type="CDD" id="cd03801">
    <property type="entry name" value="GT4_PimA-like"/>
    <property type="match status" value="1"/>
</dbReference>
<dbReference type="PANTHER" id="PTHR45947:SF3">
    <property type="entry name" value="SULFOQUINOVOSYL TRANSFERASE SQD2"/>
    <property type="match status" value="1"/>
</dbReference>
<keyword evidence="3" id="KW-0808">Transferase</keyword>
<dbReference type="InterPro" id="IPR050194">
    <property type="entry name" value="Glycosyltransferase_grp1"/>
</dbReference>
<comment type="caution">
    <text evidence="3">The sequence shown here is derived from an EMBL/GenBank/DDBJ whole genome shotgun (WGS) entry which is preliminary data.</text>
</comment>
<protein>
    <submittedName>
        <fullName evidence="3">Glycosyltransferase</fullName>
    </submittedName>
</protein>
<evidence type="ECO:0000259" key="1">
    <source>
        <dbReference type="Pfam" id="PF00534"/>
    </source>
</evidence>
<evidence type="ECO:0000313" key="3">
    <source>
        <dbReference type="EMBL" id="RXQ97395.1"/>
    </source>
</evidence>